<dbReference type="Proteomes" id="UP000046395">
    <property type="component" value="Unassembled WGS sequence"/>
</dbReference>
<evidence type="ECO:0000256" key="4">
    <source>
        <dbReference type="ARBA" id="ARBA00023136"/>
    </source>
</evidence>
<name>A0A5S6QWF0_TRIMR</name>
<feature type="transmembrane region" description="Helical" evidence="6">
    <location>
        <begin position="228"/>
        <end position="251"/>
    </location>
</feature>
<keyword evidence="3 6" id="KW-1133">Transmembrane helix</keyword>
<evidence type="ECO:0000313" key="8">
    <source>
        <dbReference type="WBParaSite" id="TMUE_3000011575.1"/>
    </source>
</evidence>
<proteinExistence type="predicted"/>
<feature type="transmembrane region" description="Helical" evidence="6">
    <location>
        <begin position="144"/>
        <end position="166"/>
    </location>
</feature>
<dbReference type="PANTHER" id="PTHR12479">
    <property type="entry name" value="LYSOSOMAL-ASSOCIATED TRANSMEMBRANE PROTEIN"/>
    <property type="match status" value="1"/>
</dbReference>
<keyword evidence="7" id="KW-1185">Reference proteome</keyword>
<evidence type="ECO:0000313" key="7">
    <source>
        <dbReference type="Proteomes" id="UP000046395"/>
    </source>
</evidence>
<sequence>MESRSKMQWLVATISNGKLKMNRKLADALKNYSRPRFSENCKHDETYKQENGPVPRKNALPETPEPTLATVAEAQHGVIEEAETMDQLTDNPITSACCDCLPPNYATFVIALVEVAIILAWFVLHSFYPAMTVKQTAQLDSAAISARAVVTVVLLGTVVLLFVGIFMKRPWLLWPHMIVQLATVCVGMVMTFVTVLVMSIGSEASEYVFAKLFSPESIPWFEVTLGPIWPFCLAVIFNFTAAIAIWFYSVVKNCYHDLNSRNMDSLPIDNSITPNCCFKIFRTLQSYSASNECTNKKNNAPTEEDQSGGIGRHMHLVKL</sequence>
<evidence type="ECO:0000256" key="1">
    <source>
        <dbReference type="ARBA" id="ARBA00004127"/>
    </source>
</evidence>
<dbReference type="WBParaSite" id="TMUE_3000011575.1">
    <property type="protein sequence ID" value="TMUE_3000011575.1"/>
    <property type="gene ID" value="WBGene00295400"/>
</dbReference>
<feature type="transmembrane region" description="Helical" evidence="6">
    <location>
        <begin position="178"/>
        <end position="200"/>
    </location>
</feature>
<dbReference type="InterPro" id="IPR051115">
    <property type="entry name" value="LAPTM_transporter"/>
</dbReference>
<dbReference type="GO" id="GO:0005765">
    <property type="term" value="C:lysosomal membrane"/>
    <property type="evidence" value="ECO:0007669"/>
    <property type="project" value="TreeGrafter"/>
</dbReference>
<feature type="region of interest" description="Disordered" evidence="5">
    <location>
        <begin position="40"/>
        <end position="62"/>
    </location>
</feature>
<protein>
    <submittedName>
        <fullName evidence="8">MARVEL domain-containing protein</fullName>
    </submittedName>
</protein>
<evidence type="ECO:0000256" key="2">
    <source>
        <dbReference type="ARBA" id="ARBA00022692"/>
    </source>
</evidence>
<evidence type="ECO:0000256" key="3">
    <source>
        <dbReference type="ARBA" id="ARBA00022989"/>
    </source>
</evidence>
<keyword evidence="2 6" id="KW-0812">Transmembrane</keyword>
<organism evidence="7 8">
    <name type="scientific">Trichuris muris</name>
    <name type="common">Mouse whipworm</name>
    <dbReference type="NCBI Taxonomy" id="70415"/>
    <lineage>
        <taxon>Eukaryota</taxon>
        <taxon>Metazoa</taxon>
        <taxon>Ecdysozoa</taxon>
        <taxon>Nematoda</taxon>
        <taxon>Enoplea</taxon>
        <taxon>Dorylaimia</taxon>
        <taxon>Trichinellida</taxon>
        <taxon>Trichuridae</taxon>
        <taxon>Trichuris</taxon>
    </lineage>
</organism>
<feature type="transmembrane region" description="Helical" evidence="6">
    <location>
        <begin position="105"/>
        <end position="124"/>
    </location>
</feature>
<keyword evidence="4 6" id="KW-0472">Membrane</keyword>
<dbReference type="PANTHER" id="PTHR12479:SF11">
    <property type="entry name" value="PROTEIN CBG14497"/>
    <property type="match status" value="1"/>
</dbReference>
<reference evidence="8" key="1">
    <citation type="submission" date="2019-12" db="UniProtKB">
        <authorList>
            <consortium name="WormBaseParasite"/>
        </authorList>
    </citation>
    <scope>IDENTIFICATION</scope>
</reference>
<dbReference type="GO" id="GO:0012505">
    <property type="term" value="C:endomembrane system"/>
    <property type="evidence" value="ECO:0007669"/>
    <property type="project" value="UniProtKB-SubCell"/>
</dbReference>
<evidence type="ECO:0000256" key="5">
    <source>
        <dbReference type="SAM" id="MobiDB-lite"/>
    </source>
</evidence>
<dbReference type="AlphaFoldDB" id="A0A5S6QWF0"/>
<accession>A0A5S6QWF0</accession>
<comment type="subcellular location">
    <subcellularLocation>
        <location evidence="1">Endomembrane system</location>
        <topology evidence="1">Multi-pass membrane protein</topology>
    </subcellularLocation>
</comment>
<evidence type="ECO:0000256" key="6">
    <source>
        <dbReference type="SAM" id="Phobius"/>
    </source>
</evidence>